<evidence type="ECO:0000256" key="2">
    <source>
        <dbReference type="SAM" id="SignalP"/>
    </source>
</evidence>
<evidence type="ECO:0000313" key="4">
    <source>
        <dbReference type="Proteomes" id="UP000683139"/>
    </source>
</evidence>
<feature type="region of interest" description="Disordered" evidence="1">
    <location>
        <begin position="25"/>
        <end position="64"/>
    </location>
</feature>
<evidence type="ECO:0000256" key="1">
    <source>
        <dbReference type="SAM" id="MobiDB-lite"/>
    </source>
</evidence>
<reference evidence="3" key="1">
    <citation type="submission" date="2021-03" db="EMBL/GenBank/DDBJ databases">
        <title>Antimicrobial resistance genes in bacteria isolated from Japanese honey, and their potential for conferring macrolide and lincosamide resistance in the American foulbrood pathogen Paenibacillus larvae.</title>
        <authorList>
            <person name="Okamoto M."/>
            <person name="Kumagai M."/>
            <person name="Kanamori H."/>
            <person name="Takamatsu D."/>
        </authorList>
    </citation>
    <scope>NUCLEOTIDE SEQUENCE</scope>
    <source>
        <strain evidence="3">J40TS1</strain>
    </source>
</reference>
<protein>
    <recommendedName>
        <fullName evidence="5">DUF4352 domain-containing protein</fullName>
    </recommendedName>
</protein>
<dbReference type="AlphaFoldDB" id="A0A919YLR8"/>
<evidence type="ECO:0000313" key="3">
    <source>
        <dbReference type="EMBL" id="GIP16757.1"/>
    </source>
</evidence>
<evidence type="ECO:0008006" key="5">
    <source>
        <dbReference type="Google" id="ProtNLM"/>
    </source>
</evidence>
<dbReference type="RefSeq" id="WP_213515331.1">
    <property type="nucleotide sequence ID" value="NZ_BOSE01000004.1"/>
</dbReference>
<comment type="caution">
    <text evidence="3">The sequence shown here is derived from an EMBL/GenBank/DDBJ whole genome shotgun (WGS) entry which is preliminary data.</text>
</comment>
<feature type="compositionally biased region" description="Low complexity" evidence="1">
    <location>
        <begin position="32"/>
        <end position="44"/>
    </location>
</feature>
<dbReference type="PROSITE" id="PS51257">
    <property type="entry name" value="PROKAR_LIPOPROTEIN"/>
    <property type="match status" value="1"/>
</dbReference>
<keyword evidence="4" id="KW-1185">Reference proteome</keyword>
<feature type="signal peptide" evidence="2">
    <location>
        <begin position="1"/>
        <end position="28"/>
    </location>
</feature>
<proteinExistence type="predicted"/>
<accession>A0A919YLR8</accession>
<dbReference type="Proteomes" id="UP000683139">
    <property type="component" value="Unassembled WGS sequence"/>
</dbReference>
<feature type="chain" id="PRO_5038999867" description="DUF4352 domain-containing protein" evidence="2">
    <location>
        <begin position="29"/>
        <end position="175"/>
    </location>
</feature>
<keyword evidence="2" id="KW-0732">Signal</keyword>
<sequence>MNMKTKSLIGFIALAIMLSGCGTPNNEANGGTPSAPSTPSTPSANESQLPANEDKAEPTMEPAASSDDIHIVIDQTEKPIEGDRNSFDFSVQKRPDGYALTSMEWSSANLSVVNSLQEAIEHGANGENGFYISGNGQFMGFFYDKALAGETGKVSFTFTDEQGNELIWSKEVTLL</sequence>
<gene>
    <name evidence="3" type="ORF">J40TS1_23990</name>
</gene>
<dbReference type="EMBL" id="BOSE01000004">
    <property type="protein sequence ID" value="GIP16757.1"/>
    <property type="molecule type" value="Genomic_DNA"/>
</dbReference>
<name>A0A919YLR8_9BACL</name>
<organism evidence="3 4">
    <name type="scientific">Paenibacillus montaniterrae</name>
    <dbReference type="NCBI Taxonomy" id="429341"/>
    <lineage>
        <taxon>Bacteria</taxon>
        <taxon>Bacillati</taxon>
        <taxon>Bacillota</taxon>
        <taxon>Bacilli</taxon>
        <taxon>Bacillales</taxon>
        <taxon>Paenibacillaceae</taxon>
        <taxon>Paenibacillus</taxon>
    </lineage>
</organism>